<dbReference type="InterPro" id="IPR018392">
    <property type="entry name" value="LysM"/>
</dbReference>
<dbReference type="Gene3D" id="2.70.70.10">
    <property type="entry name" value="Glucose Permease (Domain IIA)"/>
    <property type="match status" value="1"/>
</dbReference>
<comment type="similarity">
    <text evidence="1">Belongs to the E.coli NlpD/Haemophilus LppB family.</text>
</comment>
<dbReference type="InterPro" id="IPR050570">
    <property type="entry name" value="Cell_wall_metabolism_enzyme"/>
</dbReference>
<proteinExistence type="inferred from homology"/>
<dbReference type="Gene3D" id="3.10.350.10">
    <property type="entry name" value="LysM domain"/>
    <property type="match status" value="1"/>
</dbReference>
<dbReference type="Proteomes" id="UP000321776">
    <property type="component" value="Unassembled WGS sequence"/>
</dbReference>
<evidence type="ECO:0000256" key="2">
    <source>
        <dbReference type="SAM" id="MobiDB-lite"/>
    </source>
</evidence>
<sequence>MVAALAACGSAPVGPGFYRVERGDTLYKIAHSNRASVQSIVRWNNLSNPDSIEVGQVLRVAPPPGTATASTGSARSGGNASAAAGTSSSSRSATADTPSAPASSISLIWPATGNVIRGFDGNNSKGIDIANAAGTPVFAAAGGTVVYASNGLRGYGNLLIIKHNADYLTAYAHNRTLLVKEGETVQQGQKIAEMGDSDNDRVMLHFELRYAGHSIDPARSLPPR</sequence>
<dbReference type="AlphaFoldDB" id="A0A5C6VX59"/>
<evidence type="ECO:0000259" key="3">
    <source>
        <dbReference type="PROSITE" id="PS51782"/>
    </source>
</evidence>
<evidence type="ECO:0000313" key="5">
    <source>
        <dbReference type="Proteomes" id="UP000321776"/>
    </source>
</evidence>
<dbReference type="GO" id="GO:0004222">
    <property type="term" value="F:metalloendopeptidase activity"/>
    <property type="evidence" value="ECO:0007669"/>
    <property type="project" value="TreeGrafter"/>
</dbReference>
<dbReference type="Pfam" id="PF01476">
    <property type="entry name" value="LysM"/>
    <property type="match status" value="1"/>
</dbReference>
<dbReference type="InterPro" id="IPR011055">
    <property type="entry name" value="Dup_hybrid_motif"/>
</dbReference>
<organism evidence="4 5">
    <name type="scientific">Paraburkholderia azotifigens</name>
    <dbReference type="NCBI Taxonomy" id="2057004"/>
    <lineage>
        <taxon>Bacteria</taxon>
        <taxon>Pseudomonadati</taxon>
        <taxon>Pseudomonadota</taxon>
        <taxon>Betaproteobacteria</taxon>
        <taxon>Burkholderiales</taxon>
        <taxon>Burkholderiaceae</taxon>
        <taxon>Paraburkholderia</taxon>
    </lineage>
</organism>
<dbReference type="CDD" id="cd12797">
    <property type="entry name" value="M23_peptidase"/>
    <property type="match status" value="1"/>
</dbReference>
<dbReference type="PROSITE" id="PS51782">
    <property type="entry name" value="LYSM"/>
    <property type="match status" value="1"/>
</dbReference>
<reference evidence="4 5" key="1">
    <citation type="journal article" date="2018" name="Int. J. Syst. Evol. Microbiol.">
        <title>Paraburkholderia azotifigens sp. nov., a nitrogen-fixing bacterium isolated from paddy soil.</title>
        <authorList>
            <person name="Choi G.M."/>
            <person name="Im W.T."/>
        </authorList>
    </citation>
    <scope>NUCLEOTIDE SEQUENCE [LARGE SCALE GENOMIC DNA]</scope>
    <source>
        <strain evidence="4 5">NF 2-5-3</strain>
    </source>
</reference>
<dbReference type="InterPro" id="IPR016047">
    <property type="entry name" value="M23ase_b-sheet_dom"/>
</dbReference>
<evidence type="ECO:0000256" key="1">
    <source>
        <dbReference type="ARBA" id="ARBA00038420"/>
    </source>
</evidence>
<dbReference type="InterPro" id="IPR036779">
    <property type="entry name" value="LysM_dom_sf"/>
</dbReference>
<feature type="domain" description="LysM" evidence="3">
    <location>
        <begin position="16"/>
        <end position="60"/>
    </location>
</feature>
<accession>A0A5C6VX59</accession>
<name>A0A5C6VX59_9BURK</name>
<feature type="region of interest" description="Disordered" evidence="2">
    <location>
        <begin position="63"/>
        <end position="102"/>
    </location>
</feature>
<comment type="caution">
    <text evidence="4">The sequence shown here is derived from an EMBL/GenBank/DDBJ whole genome shotgun (WGS) entry which is preliminary data.</text>
</comment>
<gene>
    <name evidence="4" type="ORF">FRZ40_06270</name>
</gene>
<dbReference type="SMART" id="SM00257">
    <property type="entry name" value="LysM"/>
    <property type="match status" value="1"/>
</dbReference>
<dbReference type="GO" id="GO:0009279">
    <property type="term" value="C:cell outer membrane"/>
    <property type="evidence" value="ECO:0007669"/>
    <property type="project" value="TreeGrafter"/>
</dbReference>
<dbReference type="Pfam" id="PF01551">
    <property type="entry name" value="Peptidase_M23"/>
    <property type="match status" value="1"/>
</dbReference>
<dbReference type="GO" id="GO:0032153">
    <property type="term" value="C:cell division site"/>
    <property type="evidence" value="ECO:0007669"/>
    <property type="project" value="TreeGrafter"/>
</dbReference>
<dbReference type="EMBL" id="VOQS01000001">
    <property type="protein sequence ID" value="TXC89124.1"/>
    <property type="molecule type" value="Genomic_DNA"/>
</dbReference>
<dbReference type="PANTHER" id="PTHR21666">
    <property type="entry name" value="PEPTIDASE-RELATED"/>
    <property type="match status" value="1"/>
</dbReference>
<dbReference type="CDD" id="cd00118">
    <property type="entry name" value="LysM"/>
    <property type="match status" value="1"/>
</dbReference>
<feature type="compositionally biased region" description="Low complexity" evidence="2">
    <location>
        <begin position="66"/>
        <end position="102"/>
    </location>
</feature>
<evidence type="ECO:0000313" key="4">
    <source>
        <dbReference type="EMBL" id="TXC89124.1"/>
    </source>
</evidence>
<dbReference type="PANTHER" id="PTHR21666:SF263">
    <property type="entry name" value="MUREIN HYDROLASE ACTIVATOR NLPD"/>
    <property type="match status" value="1"/>
</dbReference>
<protein>
    <submittedName>
        <fullName evidence="4">Peptidoglycan DD-metalloendopeptidase family protein</fullName>
    </submittedName>
</protein>
<dbReference type="SUPFAM" id="SSF51261">
    <property type="entry name" value="Duplicated hybrid motif"/>
    <property type="match status" value="1"/>
</dbReference>